<dbReference type="Pfam" id="PF00728">
    <property type="entry name" value="Glyco_hydro_20"/>
    <property type="match status" value="1"/>
</dbReference>
<dbReference type="AlphaFoldDB" id="X1IV44"/>
<evidence type="ECO:0000313" key="4">
    <source>
        <dbReference type="EMBL" id="GAH86316.1"/>
    </source>
</evidence>
<feature type="domain" description="Glycoside hydrolase family 20 catalytic" evidence="3">
    <location>
        <begin position="8"/>
        <end position="181"/>
    </location>
</feature>
<dbReference type="PANTHER" id="PTHR21040:SF8">
    <property type="entry name" value="BCDNA.GH04120"/>
    <property type="match status" value="1"/>
</dbReference>
<evidence type="ECO:0000259" key="3">
    <source>
        <dbReference type="Pfam" id="PF00728"/>
    </source>
</evidence>
<feature type="non-terminal residue" evidence="4">
    <location>
        <position position="1"/>
    </location>
</feature>
<dbReference type="GO" id="GO:0004563">
    <property type="term" value="F:beta-N-acetylhexosaminidase activity"/>
    <property type="evidence" value="ECO:0007669"/>
    <property type="project" value="UniProtKB-ARBA"/>
</dbReference>
<dbReference type="Gene3D" id="3.20.20.80">
    <property type="entry name" value="Glycosidases"/>
    <property type="match status" value="1"/>
</dbReference>
<dbReference type="PANTHER" id="PTHR21040">
    <property type="entry name" value="BCDNA.GH04120"/>
    <property type="match status" value="1"/>
</dbReference>
<reference evidence="4" key="1">
    <citation type="journal article" date="2014" name="Front. Microbiol.">
        <title>High frequency of phylogenetically diverse reductive dehalogenase-homologous genes in deep subseafloor sedimentary metagenomes.</title>
        <authorList>
            <person name="Kawai M."/>
            <person name="Futagami T."/>
            <person name="Toyoda A."/>
            <person name="Takaki Y."/>
            <person name="Nishi S."/>
            <person name="Hori S."/>
            <person name="Arai W."/>
            <person name="Tsubouchi T."/>
            <person name="Morono Y."/>
            <person name="Uchiyama I."/>
            <person name="Ito T."/>
            <person name="Fujiyama A."/>
            <person name="Inagaki F."/>
            <person name="Takami H."/>
        </authorList>
    </citation>
    <scope>NUCLEOTIDE SEQUENCE</scope>
    <source>
        <strain evidence="4">Expedition CK06-06</strain>
    </source>
</reference>
<sequence length="205" mass="23912">LKIGKDRGGFSKEDIIELLVFAKEHFIEVIPVFQTIGHWDNILNNPDYWEYGEFPGSNSLNIANEKIYELLDEMIGELSTAFSSEYFHIGADESWDVGKLGSREMVENIGIGQAYLNHYKKVYEIVKKYGYKKVIIYHDILYKYKEVLEGLPKDVIIMYWKYNTHKNHSRKNKSIKSIFSNFLIPIIAPARGYFSNYSISITKFD</sequence>
<organism evidence="4">
    <name type="scientific">marine sediment metagenome</name>
    <dbReference type="NCBI Taxonomy" id="412755"/>
    <lineage>
        <taxon>unclassified sequences</taxon>
        <taxon>metagenomes</taxon>
        <taxon>ecological metagenomes</taxon>
    </lineage>
</organism>
<dbReference type="SUPFAM" id="SSF51445">
    <property type="entry name" value="(Trans)glycosidases"/>
    <property type="match status" value="1"/>
</dbReference>
<gene>
    <name evidence="4" type="ORF">S03H2_59952</name>
</gene>
<evidence type="ECO:0000256" key="2">
    <source>
        <dbReference type="ARBA" id="ARBA00022801"/>
    </source>
</evidence>
<dbReference type="InterPro" id="IPR017853">
    <property type="entry name" value="GH"/>
</dbReference>
<name>X1IV44_9ZZZZ</name>
<dbReference type="EMBL" id="BARU01038591">
    <property type="protein sequence ID" value="GAH86316.1"/>
    <property type="molecule type" value="Genomic_DNA"/>
</dbReference>
<evidence type="ECO:0000256" key="1">
    <source>
        <dbReference type="ARBA" id="ARBA00006285"/>
    </source>
</evidence>
<comment type="caution">
    <text evidence="4">The sequence shown here is derived from an EMBL/GenBank/DDBJ whole genome shotgun (WGS) entry which is preliminary data.</text>
</comment>
<dbReference type="GO" id="GO:0005975">
    <property type="term" value="P:carbohydrate metabolic process"/>
    <property type="evidence" value="ECO:0007669"/>
    <property type="project" value="InterPro"/>
</dbReference>
<proteinExistence type="inferred from homology"/>
<dbReference type="InterPro" id="IPR038901">
    <property type="entry name" value="HEXDC-like"/>
</dbReference>
<dbReference type="InterPro" id="IPR015883">
    <property type="entry name" value="Glyco_hydro_20_cat"/>
</dbReference>
<protein>
    <recommendedName>
        <fullName evidence="3">Glycoside hydrolase family 20 catalytic domain-containing protein</fullName>
    </recommendedName>
</protein>
<keyword evidence="2" id="KW-0378">Hydrolase</keyword>
<comment type="similarity">
    <text evidence="1">Belongs to the glycosyl hydrolase 20 family.</text>
</comment>
<accession>X1IV44</accession>